<dbReference type="AlphaFoldDB" id="A0AAV7JT95"/>
<keyword evidence="3" id="KW-1185">Reference proteome</keyword>
<evidence type="ECO:0000313" key="2">
    <source>
        <dbReference type="EMBL" id="KAI6651930.1"/>
    </source>
</evidence>
<name>A0AAV7JT95_9METZ</name>
<evidence type="ECO:0000259" key="1">
    <source>
        <dbReference type="Pfam" id="PF13358"/>
    </source>
</evidence>
<reference evidence="2 3" key="1">
    <citation type="journal article" date="2023" name="BMC Biol.">
        <title>The compact genome of the sponge Oopsacas minuta (Hexactinellida) is lacking key metazoan core genes.</title>
        <authorList>
            <person name="Santini S."/>
            <person name="Schenkelaars Q."/>
            <person name="Jourda C."/>
            <person name="Duchesne M."/>
            <person name="Belahbib H."/>
            <person name="Rocher C."/>
            <person name="Selva M."/>
            <person name="Riesgo A."/>
            <person name="Vervoort M."/>
            <person name="Leys S.P."/>
            <person name="Kodjabachian L."/>
            <person name="Le Bivic A."/>
            <person name="Borchiellini C."/>
            <person name="Claverie J.M."/>
            <person name="Renard E."/>
        </authorList>
    </citation>
    <scope>NUCLEOTIDE SEQUENCE [LARGE SCALE GENOMIC DNA]</scope>
    <source>
        <strain evidence="2">SPO-2</strain>
    </source>
</reference>
<comment type="caution">
    <text evidence="2">The sequence shown here is derived from an EMBL/GenBank/DDBJ whole genome shotgun (WGS) entry which is preliminary data.</text>
</comment>
<dbReference type="PANTHER" id="PTHR47326:SF1">
    <property type="entry name" value="HTH PSQ-TYPE DOMAIN-CONTAINING PROTEIN"/>
    <property type="match status" value="1"/>
</dbReference>
<dbReference type="Gene3D" id="3.30.420.10">
    <property type="entry name" value="Ribonuclease H-like superfamily/Ribonuclease H"/>
    <property type="match status" value="1"/>
</dbReference>
<organism evidence="2 3">
    <name type="scientific">Oopsacas minuta</name>
    <dbReference type="NCBI Taxonomy" id="111878"/>
    <lineage>
        <taxon>Eukaryota</taxon>
        <taxon>Metazoa</taxon>
        <taxon>Porifera</taxon>
        <taxon>Hexactinellida</taxon>
        <taxon>Hexasterophora</taxon>
        <taxon>Lyssacinosida</taxon>
        <taxon>Leucopsacidae</taxon>
        <taxon>Oopsacas</taxon>
    </lineage>
</organism>
<protein>
    <recommendedName>
        <fullName evidence="1">Tc1-like transposase DDE domain-containing protein</fullName>
    </recommendedName>
</protein>
<dbReference type="Pfam" id="PF13358">
    <property type="entry name" value="DDE_3"/>
    <property type="match status" value="1"/>
</dbReference>
<dbReference type="InterPro" id="IPR038717">
    <property type="entry name" value="Tc1-like_DDE_dom"/>
</dbReference>
<feature type="domain" description="Tc1-like transposase DDE" evidence="1">
    <location>
        <begin position="9"/>
        <end position="149"/>
    </location>
</feature>
<dbReference type="PANTHER" id="PTHR47326">
    <property type="entry name" value="TRANSPOSABLE ELEMENT TC3 TRANSPOSASE-LIKE PROTEIN"/>
    <property type="match status" value="1"/>
</dbReference>
<proteinExistence type="predicted"/>
<evidence type="ECO:0000313" key="3">
    <source>
        <dbReference type="Proteomes" id="UP001165289"/>
    </source>
</evidence>
<dbReference type="EMBL" id="JAKMXF010000301">
    <property type="protein sequence ID" value="KAI6651930.1"/>
    <property type="molecule type" value="Genomic_DNA"/>
</dbReference>
<sequence length="193" mass="22612">MHPKKSWAQIVFADEMSIWLGRGKIKMWAKSWKTRVVPTTKHVPKINVWAAFSSMGTFPLCIFTDNMDAKIFIRILEGHLLTQAEMFHQDQWRLAMDNDPKHTSKVAKAFLIKNIPKQLPWPSQNPDLSPIENLFAWVKQELLKRGPRTIFELKRELELLWADISPDFLQPYCDSLPRRCKMVIESNGFTIKY</sequence>
<dbReference type="InterPro" id="IPR036397">
    <property type="entry name" value="RNaseH_sf"/>
</dbReference>
<accession>A0AAV7JT95</accession>
<dbReference type="GO" id="GO:0003676">
    <property type="term" value="F:nucleic acid binding"/>
    <property type="evidence" value="ECO:0007669"/>
    <property type="project" value="InterPro"/>
</dbReference>
<gene>
    <name evidence="2" type="ORF">LOD99_4809</name>
</gene>
<dbReference type="Proteomes" id="UP001165289">
    <property type="component" value="Unassembled WGS sequence"/>
</dbReference>